<keyword evidence="1" id="KW-0805">Transcription regulation</keyword>
<dbReference type="InterPro" id="IPR050109">
    <property type="entry name" value="HTH-type_TetR-like_transc_reg"/>
</dbReference>
<dbReference type="EMBL" id="JAVAMQ010000012">
    <property type="protein sequence ID" value="MDP5308117.1"/>
    <property type="molecule type" value="Genomic_DNA"/>
</dbReference>
<keyword evidence="7" id="KW-1185">Reference proteome</keyword>
<dbReference type="Gene3D" id="1.10.357.10">
    <property type="entry name" value="Tetracycline Repressor, domain 2"/>
    <property type="match status" value="1"/>
</dbReference>
<organism evidence="6 7">
    <name type="scientific">Paracoccus spongiarum</name>
    <dbReference type="NCBI Taxonomy" id="3064387"/>
    <lineage>
        <taxon>Bacteria</taxon>
        <taxon>Pseudomonadati</taxon>
        <taxon>Pseudomonadota</taxon>
        <taxon>Alphaproteobacteria</taxon>
        <taxon>Rhodobacterales</taxon>
        <taxon>Paracoccaceae</taxon>
        <taxon>Paracoccus</taxon>
    </lineage>
</organism>
<dbReference type="Proteomes" id="UP001224997">
    <property type="component" value="Unassembled WGS sequence"/>
</dbReference>
<dbReference type="PROSITE" id="PS50977">
    <property type="entry name" value="HTH_TETR_2"/>
    <property type="match status" value="1"/>
</dbReference>
<feature type="domain" description="HTH tetR-type" evidence="5">
    <location>
        <begin position="9"/>
        <end position="69"/>
    </location>
</feature>
<reference evidence="6 7" key="1">
    <citation type="submission" date="2023-08" db="EMBL/GenBank/DDBJ databases">
        <authorList>
            <person name="Park J.-S."/>
        </authorList>
    </citation>
    <scope>NUCLEOTIDE SEQUENCE [LARGE SCALE GENOMIC DNA]</scope>
    <source>
        <strain evidence="6 7">2205BS29-5</strain>
    </source>
</reference>
<dbReference type="Pfam" id="PF00440">
    <property type="entry name" value="TetR_N"/>
    <property type="match status" value="1"/>
</dbReference>
<dbReference type="RefSeq" id="WP_305963962.1">
    <property type="nucleotide sequence ID" value="NZ_JAVAMQ010000012.1"/>
</dbReference>
<dbReference type="SUPFAM" id="SSF46689">
    <property type="entry name" value="Homeodomain-like"/>
    <property type="match status" value="1"/>
</dbReference>
<gene>
    <name evidence="6" type="ORF">Q5Y72_13570</name>
</gene>
<dbReference type="PANTHER" id="PTHR30055">
    <property type="entry name" value="HTH-TYPE TRANSCRIPTIONAL REGULATOR RUTR"/>
    <property type="match status" value="1"/>
</dbReference>
<evidence type="ECO:0000313" key="6">
    <source>
        <dbReference type="EMBL" id="MDP5308117.1"/>
    </source>
</evidence>
<name>A0ABT9JGB7_9RHOB</name>
<sequence>MSPNTTRRIRTARKIQATAVDLAARHGLANVTIDEIARDAGISTRTFFNYYPYKEAALMGPPPDYPVEASERFVTGTGPLIRDLERLIAAHLSRYLSDREMVGHIHRLAATDPKVSALYSSSVLARRAQMRELLGRRMPATDRRLIEILAAAIVGATNAATTEWISSGRDDFVAIAHEHLALILPAAGLLSAEPSG</sequence>
<comment type="caution">
    <text evidence="6">The sequence shown here is derived from an EMBL/GenBank/DDBJ whole genome shotgun (WGS) entry which is preliminary data.</text>
</comment>
<evidence type="ECO:0000256" key="3">
    <source>
        <dbReference type="ARBA" id="ARBA00023163"/>
    </source>
</evidence>
<dbReference type="InterPro" id="IPR001647">
    <property type="entry name" value="HTH_TetR"/>
</dbReference>
<keyword evidence="2 4" id="KW-0238">DNA-binding</keyword>
<dbReference type="InterPro" id="IPR009057">
    <property type="entry name" value="Homeodomain-like_sf"/>
</dbReference>
<evidence type="ECO:0000313" key="7">
    <source>
        <dbReference type="Proteomes" id="UP001224997"/>
    </source>
</evidence>
<keyword evidence="3" id="KW-0804">Transcription</keyword>
<evidence type="ECO:0000259" key="5">
    <source>
        <dbReference type="PROSITE" id="PS50977"/>
    </source>
</evidence>
<protein>
    <submittedName>
        <fullName evidence="6">TetR/AcrR family transcriptional regulator</fullName>
    </submittedName>
</protein>
<evidence type="ECO:0000256" key="1">
    <source>
        <dbReference type="ARBA" id="ARBA00023015"/>
    </source>
</evidence>
<dbReference type="PANTHER" id="PTHR30055:SF234">
    <property type="entry name" value="HTH-TYPE TRANSCRIPTIONAL REGULATOR BETI"/>
    <property type="match status" value="1"/>
</dbReference>
<proteinExistence type="predicted"/>
<accession>A0ABT9JGB7</accession>
<feature type="DNA-binding region" description="H-T-H motif" evidence="4">
    <location>
        <begin position="32"/>
        <end position="51"/>
    </location>
</feature>
<evidence type="ECO:0000256" key="4">
    <source>
        <dbReference type="PROSITE-ProRule" id="PRU00335"/>
    </source>
</evidence>
<evidence type="ECO:0000256" key="2">
    <source>
        <dbReference type="ARBA" id="ARBA00023125"/>
    </source>
</evidence>